<dbReference type="Pfam" id="PF17820">
    <property type="entry name" value="PDZ_6"/>
    <property type="match status" value="1"/>
</dbReference>
<dbReference type="SMART" id="SM00228">
    <property type="entry name" value="PDZ"/>
    <property type="match status" value="1"/>
</dbReference>
<dbReference type="InterPro" id="IPR036034">
    <property type="entry name" value="PDZ_sf"/>
</dbReference>
<comment type="subcellular location">
    <subcellularLocation>
        <location evidence="2">Membrane</location>
        <topology evidence="2">Multi-pass membrane protein</topology>
    </subcellularLocation>
</comment>
<comment type="similarity">
    <text evidence="3 11">Belongs to the peptidase M50B family.</text>
</comment>
<name>A0ABT9DVL5_9PROT</name>
<dbReference type="InterPro" id="IPR008915">
    <property type="entry name" value="Peptidase_M50"/>
</dbReference>
<evidence type="ECO:0000256" key="3">
    <source>
        <dbReference type="ARBA" id="ARBA00007931"/>
    </source>
</evidence>
<feature type="transmembrane region" description="Helical" evidence="11">
    <location>
        <begin position="12"/>
        <end position="31"/>
    </location>
</feature>
<reference evidence="13 14" key="1">
    <citation type="submission" date="2023-08" db="EMBL/GenBank/DDBJ databases">
        <title>The draft genome sequence of Paracraurococcus sp. LOR1-02.</title>
        <authorList>
            <person name="Kingkaew E."/>
            <person name="Tanasupawat S."/>
        </authorList>
    </citation>
    <scope>NUCLEOTIDE SEQUENCE [LARGE SCALE GENOMIC DNA]</scope>
    <source>
        <strain evidence="13 14">LOR1-02</strain>
    </source>
</reference>
<feature type="transmembrane region" description="Helical" evidence="11">
    <location>
        <begin position="295"/>
        <end position="314"/>
    </location>
</feature>
<dbReference type="Pfam" id="PF02163">
    <property type="entry name" value="Peptidase_M50"/>
    <property type="match status" value="1"/>
</dbReference>
<feature type="transmembrane region" description="Helical" evidence="11">
    <location>
        <begin position="342"/>
        <end position="358"/>
    </location>
</feature>
<keyword evidence="8 11" id="KW-1133">Transmembrane helix</keyword>
<keyword evidence="9 11" id="KW-0482">Metalloprotease</keyword>
<dbReference type="InterPro" id="IPR004387">
    <property type="entry name" value="Pept_M50_Zn"/>
</dbReference>
<dbReference type="InterPro" id="IPR001478">
    <property type="entry name" value="PDZ"/>
</dbReference>
<dbReference type="Proteomes" id="UP001243009">
    <property type="component" value="Unassembled WGS sequence"/>
</dbReference>
<dbReference type="EMBL" id="JAUTWS010000004">
    <property type="protein sequence ID" value="MDO9707946.1"/>
    <property type="molecule type" value="Genomic_DNA"/>
</dbReference>
<organism evidence="13 14">
    <name type="scientific">Paracraurococcus lichenis</name>
    <dbReference type="NCBI Taxonomy" id="3064888"/>
    <lineage>
        <taxon>Bacteria</taxon>
        <taxon>Pseudomonadati</taxon>
        <taxon>Pseudomonadota</taxon>
        <taxon>Alphaproteobacteria</taxon>
        <taxon>Acetobacterales</taxon>
        <taxon>Roseomonadaceae</taxon>
        <taxon>Paracraurococcus</taxon>
    </lineage>
</organism>
<evidence type="ECO:0000256" key="10">
    <source>
        <dbReference type="ARBA" id="ARBA00023136"/>
    </source>
</evidence>
<dbReference type="PROSITE" id="PS50106">
    <property type="entry name" value="PDZ"/>
    <property type="match status" value="1"/>
</dbReference>
<evidence type="ECO:0000256" key="2">
    <source>
        <dbReference type="ARBA" id="ARBA00004141"/>
    </source>
</evidence>
<dbReference type="InterPro" id="IPR041489">
    <property type="entry name" value="PDZ_6"/>
</dbReference>
<sequence length="377" mass="40442">MELLGNLFDRLLAVPGYVLPFVVGLGLLVFIHELGHYLAARWRGVHAEVFSIGFGRPLLRWTDRRGTEWRIAWIPLGGFVKMHGQETPEEAPPEVRATWQPGRTFHGKSVGSRAIVVAAGPIANFLLAIVLFAVLFTAYGRPVPDAGQATVIARVAPDSAAAQAGLRRGDRILSIDGQPITSFEEVQRRVQPRANERVDLLVERDGASIEVPAVPRAEPDGKGRLGVTGGGIRLERLDPATALVAGIEQTAGITWHTLVGVGEMITGQRSAKELGGPIRIAEVSAEAAQMGLDTFINLLAVLSVSLGLLNLFPIPVLDGGHLMFYAAEAIRGRPLPPKVQEYGFRAGFALLIALFLFASRNDIVEGGIGRFVAGLLG</sequence>
<dbReference type="EC" id="3.4.24.-" evidence="11"/>
<proteinExistence type="inferred from homology"/>
<evidence type="ECO:0000256" key="4">
    <source>
        <dbReference type="ARBA" id="ARBA00022670"/>
    </source>
</evidence>
<feature type="transmembrane region" description="Helical" evidence="11">
    <location>
        <begin position="114"/>
        <end position="139"/>
    </location>
</feature>
<accession>A0ABT9DVL5</accession>
<keyword evidence="11" id="KW-0479">Metal-binding</keyword>
<keyword evidence="6 11" id="KW-0378">Hydrolase</keyword>
<feature type="domain" description="PDZ" evidence="12">
    <location>
        <begin position="151"/>
        <end position="182"/>
    </location>
</feature>
<evidence type="ECO:0000256" key="11">
    <source>
        <dbReference type="RuleBase" id="RU362031"/>
    </source>
</evidence>
<evidence type="ECO:0000256" key="7">
    <source>
        <dbReference type="ARBA" id="ARBA00022833"/>
    </source>
</evidence>
<evidence type="ECO:0000256" key="5">
    <source>
        <dbReference type="ARBA" id="ARBA00022692"/>
    </source>
</evidence>
<gene>
    <name evidence="13" type="primary">rseP</name>
    <name evidence="13" type="ORF">Q7A36_06300</name>
</gene>
<evidence type="ECO:0000256" key="9">
    <source>
        <dbReference type="ARBA" id="ARBA00023049"/>
    </source>
</evidence>
<evidence type="ECO:0000256" key="1">
    <source>
        <dbReference type="ARBA" id="ARBA00001947"/>
    </source>
</evidence>
<protein>
    <recommendedName>
        <fullName evidence="11">Zinc metalloprotease</fullName>
        <ecNumber evidence="11">3.4.24.-</ecNumber>
    </recommendedName>
</protein>
<keyword evidence="10 11" id="KW-0472">Membrane</keyword>
<dbReference type="PANTHER" id="PTHR42837:SF2">
    <property type="entry name" value="MEMBRANE METALLOPROTEASE ARASP2, CHLOROPLASTIC-RELATED"/>
    <property type="match status" value="1"/>
</dbReference>
<dbReference type="NCBIfam" id="TIGR00054">
    <property type="entry name" value="RIP metalloprotease RseP"/>
    <property type="match status" value="1"/>
</dbReference>
<dbReference type="RefSeq" id="WP_305102805.1">
    <property type="nucleotide sequence ID" value="NZ_JAUTWS010000004.1"/>
</dbReference>
<dbReference type="GO" id="GO:0008237">
    <property type="term" value="F:metallopeptidase activity"/>
    <property type="evidence" value="ECO:0007669"/>
    <property type="project" value="UniProtKB-KW"/>
</dbReference>
<comment type="cofactor">
    <cofactor evidence="1 11">
        <name>Zn(2+)</name>
        <dbReference type="ChEBI" id="CHEBI:29105"/>
    </cofactor>
</comment>
<evidence type="ECO:0000256" key="8">
    <source>
        <dbReference type="ARBA" id="ARBA00022989"/>
    </source>
</evidence>
<dbReference type="PANTHER" id="PTHR42837">
    <property type="entry name" value="REGULATOR OF SIGMA-E PROTEASE RSEP"/>
    <property type="match status" value="1"/>
</dbReference>
<evidence type="ECO:0000256" key="6">
    <source>
        <dbReference type="ARBA" id="ARBA00022801"/>
    </source>
</evidence>
<dbReference type="SUPFAM" id="SSF50156">
    <property type="entry name" value="PDZ domain-like"/>
    <property type="match status" value="1"/>
</dbReference>
<dbReference type="CDD" id="cd06163">
    <property type="entry name" value="S2P-M50_PDZ_RseP-like"/>
    <property type="match status" value="1"/>
</dbReference>
<comment type="caution">
    <text evidence="13">The sequence shown here is derived from an EMBL/GenBank/DDBJ whole genome shotgun (WGS) entry which is preliminary data.</text>
</comment>
<evidence type="ECO:0000313" key="13">
    <source>
        <dbReference type="EMBL" id="MDO9707946.1"/>
    </source>
</evidence>
<keyword evidence="4" id="KW-0645">Protease</keyword>
<dbReference type="CDD" id="cd23081">
    <property type="entry name" value="cpPDZ_EcRseP-like"/>
    <property type="match status" value="1"/>
</dbReference>
<dbReference type="Gene3D" id="2.30.42.10">
    <property type="match status" value="1"/>
</dbReference>
<keyword evidence="7 11" id="KW-0862">Zinc</keyword>
<evidence type="ECO:0000259" key="12">
    <source>
        <dbReference type="PROSITE" id="PS50106"/>
    </source>
</evidence>
<keyword evidence="5 11" id="KW-0812">Transmembrane</keyword>
<evidence type="ECO:0000313" key="14">
    <source>
        <dbReference type="Proteomes" id="UP001243009"/>
    </source>
</evidence>
<keyword evidence="14" id="KW-1185">Reference proteome</keyword>